<dbReference type="InterPro" id="IPR023214">
    <property type="entry name" value="HAD_sf"/>
</dbReference>
<keyword evidence="1" id="KW-0378">Hydrolase</keyword>
<dbReference type="NCBIfam" id="TIGR01509">
    <property type="entry name" value="HAD-SF-IA-v3"/>
    <property type="match status" value="1"/>
</dbReference>
<dbReference type="Proteomes" id="UP001596297">
    <property type="component" value="Unassembled WGS sequence"/>
</dbReference>
<dbReference type="GO" id="GO:0016787">
    <property type="term" value="F:hydrolase activity"/>
    <property type="evidence" value="ECO:0007669"/>
    <property type="project" value="UniProtKB-KW"/>
</dbReference>
<name>A0ABW1YGK2_9DEIO</name>
<evidence type="ECO:0000313" key="2">
    <source>
        <dbReference type="Proteomes" id="UP001596297"/>
    </source>
</evidence>
<dbReference type="PANTHER" id="PTHR43611:SF3">
    <property type="entry name" value="FLAVIN MONONUCLEOTIDE HYDROLASE 1, CHLOROPLATIC"/>
    <property type="match status" value="1"/>
</dbReference>
<dbReference type="SFLD" id="SFLDG01129">
    <property type="entry name" value="C1.5:_HAD__Beta-PGM__Phosphata"/>
    <property type="match status" value="1"/>
</dbReference>
<comment type="caution">
    <text evidence="1">The sequence shown here is derived from an EMBL/GenBank/DDBJ whole genome shotgun (WGS) entry which is preliminary data.</text>
</comment>
<gene>
    <name evidence="1" type="ORF">ACFP81_09910</name>
</gene>
<dbReference type="SUPFAM" id="SSF56784">
    <property type="entry name" value="HAD-like"/>
    <property type="match status" value="1"/>
</dbReference>
<accession>A0ABW1YGK2</accession>
<dbReference type="EMBL" id="JBHSWD010000001">
    <property type="protein sequence ID" value="MFC6592280.1"/>
    <property type="molecule type" value="Genomic_DNA"/>
</dbReference>
<dbReference type="RefSeq" id="WP_380083298.1">
    <property type="nucleotide sequence ID" value="NZ_JBHSWD010000001.1"/>
</dbReference>
<organism evidence="1 2">
    <name type="scientific">Deinococcus lacus</name>
    <dbReference type="NCBI Taxonomy" id="392561"/>
    <lineage>
        <taxon>Bacteria</taxon>
        <taxon>Thermotogati</taxon>
        <taxon>Deinococcota</taxon>
        <taxon>Deinococci</taxon>
        <taxon>Deinococcales</taxon>
        <taxon>Deinococcaceae</taxon>
        <taxon>Deinococcus</taxon>
    </lineage>
</organism>
<dbReference type="InterPro" id="IPR036412">
    <property type="entry name" value="HAD-like_sf"/>
</dbReference>
<proteinExistence type="predicted"/>
<dbReference type="PANTHER" id="PTHR43611">
    <property type="entry name" value="ALPHA-D-GLUCOSE 1-PHOSPHATE PHOSPHATASE"/>
    <property type="match status" value="1"/>
</dbReference>
<dbReference type="InterPro" id="IPR006439">
    <property type="entry name" value="HAD-SF_hydro_IA"/>
</dbReference>
<dbReference type="Pfam" id="PF00702">
    <property type="entry name" value="Hydrolase"/>
    <property type="match status" value="1"/>
</dbReference>
<dbReference type="Gene3D" id="3.40.50.1000">
    <property type="entry name" value="HAD superfamily/HAD-like"/>
    <property type="match status" value="1"/>
</dbReference>
<sequence length="194" mass="21643">MNPDTHLLLLDVDGVLIELPDFFCSRFPSAPVRAFFADGFQSASTGKSSVLEHLPKLMAEVGREGSPEEFYREWLDYENRPDKDMVAAAAELKAAGWRIYLATNQEELRVQHLMSESGLSAVTDGHFASYSVGYRKPSQEYYGAVTQALGVSPEQIIFWDDSVENVDAARAAGWSSHLFTNVADFRRVMGLQRS</sequence>
<protein>
    <submittedName>
        <fullName evidence="1">HAD-IA family hydrolase</fullName>
    </submittedName>
</protein>
<dbReference type="SFLD" id="SFLDS00003">
    <property type="entry name" value="Haloacid_Dehalogenase"/>
    <property type="match status" value="1"/>
</dbReference>
<evidence type="ECO:0000313" key="1">
    <source>
        <dbReference type="EMBL" id="MFC6592280.1"/>
    </source>
</evidence>
<reference evidence="2" key="1">
    <citation type="journal article" date="2019" name="Int. J. Syst. Evol. Microbiol.">
        <title>The Global Catalogue of Microorganisms (GCM) 10K type strain sequencing project: providing services to taxonomists for standard genome sequencing and annotation.</title>
        <authorList>
            <consortium name="The Broad Institute Genomics Platform"/>
            <consortium name="The Broad Institute Genome Sequencing Center for Infectious Disease"/>
            <person name="Wu L."/>
            <person name="Ma J."/>
        </authorList>
    </citation>
    <scope>NUCLEOTIDE SEQUENCE [LARGE SCALE GENOMIC DNA]</scope>
    <source>
        <strain evidence="2">CGMCC 1.15772</strain>
    </source>
</reference>
<keyword evidence="2" id="KW-1185">Reference proteome</keyword>